<feature type="transmembrane region" description="Helical" evidence="1">
    <location>
        <begin position="159"/>
        <end position="179"/>
    </location>
</feature>
<reference evidence="3" key="2">
    <citation type="submission" date="2024-04" db="EMBL/GenBank/DDBJ databases">
        <authorList>
            <person name="Chen Y."/>
            <person name="Shah S."/>
            <person name="Dougan E. K."/>
            <person name="Thang M."/>
            <person name="Chan C."/>
        </authorList>
    </citation>
    <scope>NUCLEOTIDE SEQUENCE [LARGE SCALE GENOMIC DNA]</scope>
</reference>
<name>A0A9P1FVB3_9DINO</name>
<sequence length="250" mass="28397">MVPMVPPGSTRFEAELVARVANVLHETSPSVLLQKFVKADPKMDKDLPVVHVGPTSDEEIDTLVKQDLQRTVKRSLQERVAAWKTVGMMAAVFAVYVALVALLGWCYTKLWSTPVMSESKPDVEVEEFRHGVFSCFEDMHICALSFCCMPYRWADTMKAAGVMSFWTGVLIFFVVSNLRMWAQDYGPILGLSAWICSTLIFTYYRQQLRQIFSIKNDTMDKLKDFSLWCCCCCCAAAQEARQVQMKKLDV</sequence>
<keyword evidence="4" id="KW-1185">Reference proteome</keyword>
<evidence type="ECO:0000313" key="2">
    <source>
        <dbReference type="EMBL" id="CAI3988130.1"/>
    </source>
</evidence>
<organism evidence="2">
    <name type="scientific">Cladocopium goreaui</name>
    <dbReference type="NCBI Taxonomy" id="2562237"/>
    <lineage>
        <taxon>Eukaryota</taxon>
        <taxon>Sar</taxon>
        <taxon>Alveolata</taxon>
        <taxon>Dinophyceae</taxon>
        <taxon>Suessiales</taxon>
        <taxon>Symbiodiniaceae</taxon>
        <taxon>Cladocopium</taxon>
    </lineage>
</organism>
<gene>
    <name evidence="2" type="ORF">C1SCF055_LOCUS15348</name>
</gene>
<dbReference type="EMBL" id="CAMXCT030001234">
    <property type="protein sequence ID" value="CAL4775442.1"/>
    <property type="molecule type" value="Genomic_DNA"/>
</dbReference>
<evidence type="ECO:0000256" key="1">
    <source>
        <dbReference type="SAM" id="Phobius"/>
    </source>
</evidence>
<dbReference type="InterPro" id="IPR006461">
    <property type="entry name" value="PLAC_motif_containing"/>
</dbReference>
<keyword evidence="1" id="KW-0812">Transmembrane</keyword>
<reference evidence="2" key="1">
    <citation type="submission" date="2022-10" db="EMBL/GenBank/DDBJ databases">
        <authorList>
            <person name="Chen Y."/>
            <person name="Dougan E. K."/>
            <person name="Chan C."/>
            <person name="Rhodes N."/>
            <person name="Thang M."/>
        </authorList>
    </citation>
    <scope>NUCLEOTIDE SEQUENCE</scope>
</reference>
<dbReference type="OrthoDB" id="10519511at2759"/>
<dbReference type="Proteomes" id="UP001152797">
    <property type="component" value="Unassembled WGS sequence"/>
</dbReference>
<evidence type="ECO:0000313" key="3">
    <source>
        <dbReference type="EMBL" id="CAL1141505.1"/>
    </source>
</evidence>
<dbReference type="PANTHER" id="PTHR15907">
    <property type="entry name" value="DUF614 FAMILY PROTEIN-RELATED"/>
    <property type="match status" value="1"/>
</dbReference>
<protein>
    <submittedName>
        <fullName evidence="2">Uncharacterized protein</fullName>
    </submittedName>
</protein>
<dbReference type="Pfam" id="PF04749">
    <property type="entry name" value="PLAC8"/>
    <property type="match status" value="1"/>
</dbReference>
<accession>A0A9P1FVB3</accession>
<dbReference type="EMBL" id="CAMXCT020001234">
    <property type="protein sequence ID" value="CAL1141505.1"/>
    <property type="molecule type" value="Genomic_DNA"/>
</dbReference>
<feature type="transmembrane region" description="Helical" evidence="1">
    <location>
        <begin position="185"/>
        <end position="204"/>
    </location>
</feature>
<feature type="transmembrane region" description="Helical" evidence="1">
    <location>
        <begin position="86"/>
        <end position="107"/>
    </location>
</feature>
<comment type="caution">
    <text evidence="2">The sequence shown here is derived from an EMBL/GenBank/DDBJ whole genome shotgun (WGS) entry which is preliminary data.</text>
</comment>
<keyword evidence="1" id="KW-0472">Membrane</keyword>
<evidence type="ECO:0000313" key="4">
    <source>
        <dbReference type="Proteomes" id="UP001152797"/>
    </source>
</evidence>
<dbReference type="AlphaFoldDB" id="A0A9P1FVB3"/>
<proteinExistence type="predicted"/>
<dbReference type="EMBL" id="CAMXCT010001234">
    <property type="protein sequence ID" value="CAI3988130.1"/>
    <property type="molecule type" value="Genomic_DNA"/>
</dbReference>
<keyword evidence="1" id="KW-1133">Transmembrane helix</keyword>
<dbReference type="NCBIfam" id="TIGR01571">
    <property type="entry name" value="A_thal_Cys_rich"/>
    <property type="match status" value="1"/>
</dbReference>